<protein>
    <submittedName>
        <fullName evidence="2">Uncharacterized protein</fullName>
    </submittedName>
</protein>
<gene>
    <name evidence="2" type="ORF">PHACADRAFT_258306</name>
</gene>
<sequence>MKNPQLLTPVAQLGLAFFILIYRFSSTDGCRYPGLHSSSNLTLLFTSNFL</sequence>
<accession>K5WVI9</accession>
<dbReference type="HOGENOM" id="CLU_3129862_0_0_1"/>
<dbReference type="GeneID" id="18917084"/>
<dbReference type="RefSeq" id="XP_007397149.1">
    <property type="nucleotide sequence ID" value="XM_007397087.1"/>
</dbReference>
<organism evidence="2 3">
    <name type="scientific">Phanerochaete carnosa (strain HHB-10118-sp)</name>
    <name type="common">White-rot fungus</name>
    <name type="synonym">Peniophora carnosa</name>
    <dbReference type="NCBI Taxonomy" id="650164"/>
    <lineage>
        <taxon>Eukaryota</taxon>
        <taxon>Fungi</taxon>
        <taxon>Dikarya</taxon>
        <taxon>Basidiomycota</taxon>
        <taxon>Agaricomycotina</taxon>
        <taxon>Agaricomycetes</taxon>
        <taxon>Polyporales</taxon>
        <taxon>Phanerochaetaceae</taxon>
        <taxon>Phanerochaete</taxon>
    </lineage>
</organism>
<feature type="non-terminal residue" evidence="2">
    <location>
        <position position="50"/>
    </location>
</feature>
<dbReference type="KEGG" id="pco:PHACADRAFT_258306"/>
<dbReference type="Proteomes" id="UP000008370">
    <property type="component" value="Unassembled WGS sequence"/>
</dbReference>
<keyword evidence="1" id="KW-1133">Transmembrane helix</keyword>
<feature type="transmembrane region" description="Helical" evidence="1">
    <location>
        <begin position="6"/>
        <end position="24"/>
    </location>
</feature>
<dbReference type="EMBL" id="JH930473">
    <property type="protein sequence ID" value="EKM54457.1"/>
    <property type="molecule type" value="Genomic_DNA"/>
</dbReference>
<reference evidence="2 3" key="1">
    <citation type="journal article" date="2012" name="BMC Genomics">
        <title>Comparative genomics of the white-rot fungi, Phanerochaete carnosa and P. chrysosporium, to elucidate the genetic basis of the distinct wood types they colonize.</title>
        <authorList>
            <person name="Suzuki H."/>
            <person name="MacDonald J."/>
            <person name="Syed K."/>
            <person name="Salamov A."/>
            <person name="Hori C."/>
            <person name="Aerts A."/>
            <person name="Henrissat B."/>
            <person name="Wiebenga A."/>
            <person name="vanKuyk P.A."/>
            <person name="Barry K."/>
            <person name="Lindquist E."/>
            <person name="LaButti K."/>
            <person name="Lapidus A."/>
            <person name="Lucas S."/>
            <person name="Coutinho P."/>
            <person name="Gong Y."/>
            <person name="Samejima M."/>
            <person name="Mahadevan R."/>
            <person name="Abou-Zaid M."/>
            <person name="de Vries R.P."/>
            <person name="Igarashi K."/>
            <person name="Yadav J.S."/>
            <person name="Grigoriev I.V."/>
            <person name="Master E.R."/>
        </authorList>
    </citation>
    <scope>NUCLEOTIDE SEQUENCE [LARGE SCALE GENOMIC DNA]</scope>
    <source>
        <strain evidence="2 3">HHB-10118-sp</strain>
    </source>
</reference>
<evidence type="ECO:0000313" key="3">
    <source>
        <dbReference type="Proteomes" id="UP000008370"/>
    </source>
</evidence>
<keyword evidence="3" id="KW-1185">Reference proteome</keyword>
<dbReference type="AlphaFoldDB" id="K5WVI9"/>
<dbReference type="InParanoid" id="K5WVI9"/>
<proteinExistence type="predicted"/>
<evidence type="ECO:0000256" key="1">
    <source>
        <dbReference type="SAM" id="Phobius"/>
    </source>
</evidence>
<keyword evidence="1" id="KW-0472">Membrane</keyword>
<keyword evidence="1" id="KW-0812">Transmembrane</keyword>
<name>K5WVI9_PHACS</name>
<evidence type="ECO:0000313" key="2">
    <source>
        <dbReference type="EMBL" id="EKM54457.1"/>
    </source>
</evidence>